<comment type="caution">
    <text evidence="2">The sequence shown here is derived from an EMBL/GenBank/DDBJ whole genome shotgun (WGS) entry which is preliminary data.</text>
</comment>
<dbReference type="InterPro" id="IPR011704">
    <property type="entry name" value="ATPase_dyneun-rel_AAA"/>
</dbReference>
<dbReference type="Proteomes" id="UP001595783">
    <property type="component" value="Unassembled WGS sequence"/>
</dbReference>
<dbReference type="Pfam" id="PF07728">
    <property type="entry name" value="AAA_5"/>
    <property type="match status" value="1"/>
</dbReference>
<dbReference type="RefSeq" id="WP_233708982.1">
    <property type="nucleotide sequence ID" value="NZ_JBHRZO010000011.1"/>
</dbReference>
<keyword evidence="3" id="KW-1185">Reference proteome</keyword>
<protein>
    <submittedName>
        <fullName evidence="2">McrB family protein</fullName>
    </submittedName>
</protein>
<reference evidence="3" key="1">
    <citation type="journal article" date="2019" name="Int. J. Syst. Evol. Microbiol.">
        <title>The Global Catalogue of Microorganisms (GCM) 10K type strain sequencing project: providing services to taxonomists for standard genome sequencing and annotation.</title>
        <authorList>
            <consortium name="The Broad Institute Genomics Platform"/>
            <consortium name="The Broad Institute Genome Sequencing Center for Infectious Disease"/>
            <person name="Wu L."/>
            <person name="Ma J."/>
        </authorList>
    </citation>
    <scope>NUCLEOTIDE SEQUENCE [LARGE SCALE GENOMIC DNA]</scope>
    <source>
        <strain evidence="3">CCUG 53816</strain>
    </source>
</reference>
<dbReference type="PANTHER" id="PTHR37291:SF1">
    <property type="entry name" value="TYPE IV METHYL-DIRECTED RESTRICTION ENZYME ECOKMCRB SUBUNIT"/>
    <property type="match status" value="1"/>
</dbReference>
<name>A0ABV7ZG48_9HELI</name>
<organism evidence="2 3">
    <name type="scientific">Helicobacter baculiformis</name>
    <dbReference type="NCBI Taxonomy" id="427351"/>
    <lineage>
        <taxon>Bacteria</taxon>
        <taxon>Pseudomonadati</taxon>
        <taxon>Campylobacterota</taxon>
        <taxon>Epsilonproteobacteria</taxon>
        <taxon>Campylobacterales</taxon>
        <taxon>Helicobacteraceae</taxon>
        <taxon>Helicobacter</taxon>
    </lineage>
</organism>
<proteinExistence type="predicted"/>
<evidence type="ECO:0000259" key="1">
    <source>
        <dbReference type="Pfam" id="PF07728"/>
    </source>
</evidence>
<dbReference type="PANTHER" id="PTHR37291">
    <property type="entry name" value="5-METHYLCYTOSINE-SPECIFIC RESTRICTION ENZYME B"/>
    <property type="match status" value="1"/>
</dbReference>
<sequence length="318" mass="36030">MKIRSVCRLQNGDFRSVRIGTDESDRSSWQSLTKDILVRDYADFKDGKIKNYQDIKPTRQSRSKSHGNAPYYYALLTELEKLEKLEEGQPHTQPAPKAPAQIPYILIIDEINRGNISKIFGELITLIEESKRIGKEEALEISLPYSKESFGVPKNLYILATMNTADRSIALLDTALRRRFSFVEMMPEPSLLSTDCAGVDLQALLEAMNARIEFLLDRDHTIGHAYFLGLDSLKGLQDCFKNKIIPLLQEYFYDDHAKVNAVLNVNGMLKDKNMDGTLQKLLGDFIDTDKKVYSITETSAWGVDTFKAIYGGASQKEE</sequence>
<feature type="domain" description="ATPase dynein-related AAA" evidence="1">
    <location>
        <begin position="100"/>
        <end position="180"/>
    </location>
</feature>
<dbReference type="EMBL" id="JBHRZO010000011">
    <property type="protein sequence ID" value="MFC3847529.1"/>
    <property type="molecule type" value="Genomic_DNA"/>
</dbReference>
<dbReference type="InterPro" id="IPR027417">
    <property type="entry name" value="P-loop_NTPase"/>
</dbReference>
<dbReference type="Gene3D" id="3.40.50.300">
    <property type="entry name" value="P-loop containing nucleotide triphosphate hydrolases"/>
    <property type="match status" value="1"/>
</dbReference>
<accession>A0ABV7ZG48</accession>
<evidence type="ECO:0000313" key="3">
    <source>
        <dbReference type="Proteomes" id="UP001595783"/>
    </source>
</evidence>
<evidence type="ECO:0000313" key="2">
    <source>
        <dbReference type="EMBL" id="MFC3847529.1"/>
    </source>
</evidence>
<gene>
    <name evidence="2" type="ORF">ACFOPX_03120</name>
</gene>
<dbReference type="InterPro" id="IPR052934">
    <property type="entry name" value="Methyl-DNA_Rec/Restrict_Enz"/>
</dbReference>
<dbReference type="SUPFAM" id="SSF52540">
    <property type="entry name" value="P-loop containing nucleoside triphosphate hydrolases"/>
    <property type="match status" value="1"/>
</dbReference>